<reference evidence="1 2" key="1">
    <citation type="submission" date="2018-06" db="EMBL/GenBank/DDBJ databases">
        <title>Genomic Encyclopedia of Archaeal and Bacterial Type Strains, Phase II (KMG-II): from individual species to whole genera.</title>
        <authorList>
            <person name="Goeker M."/>
        </authorList>
    </citation>
    <scope>NUCLEOTIDE SEQUENCE [LARGE SCALE GENOMIC DNA]</scope>
    <source>
        <strain evidence="1 2">DSM 25663</strain>
    </source>
</reference>
<accession>A0A328YIA2</accession>
<proteinExistence type="predicted"/>
<keyword evidence="2" id="KW-1185">Reference proteome</keyword>
<organism evidence="1 2">
    <name type="scientific">Flavobacterium aciduliphilum</name>
    <dbReference type="NCBI Taxonomy" id="1101402"/>
    <lineage>
        <taxon>Bacteria</taxon>
        <taxon>Pseudomonadati</taxon>
        <taxon>Bacteroidota</taxon>
        <taxon>Flavobacteriia</taxon>
        <taxon>Flavobacteriales</taxon>
        <taxon>Flavobacteriaceae</taxon>
        <taxon>Flavobacterium</taxon>
    </lineage>
</organism>
<dbReference type="AlphaFoldDB" id="A0A328YIA2"/>
<sequence length="436" mass="52114">MDIFQEHLRIDIEKKVGFKINTTTDVKALLAILQEHTSDPISLSTLRRFWNLLPMRKSNNSTLDVLAKFLEYASYQDYVKKKNEYEKWLLDAKVQKLKLKETLDKEDFEFLSAVIEKSESNTIFISLFEYAFYNEKLDYCTALFDENNISCFKNKLPINHFQTNIAYILFIFLYGISKESFVNNIGKLVANKNFRENVIYIYIDIMGLNKRYGIILEKIEQESLSYEEQLFLKLLSGLKQYLNKSKDLPVINNLTRNELQLLPEVLVGRFYGYQMLCAAQNQNKEKEEIVWNDFLFFIKKEMHIRQYFHEFVHALLLLKKIQKLNYLLENYFEEIIDKLHMHSYLDLFIYNLIDVMVSFKNKDLKRAHHIFKNLDTTISKYGAAYNDYYLIFYTITGYHLATNYKEKQLFKEEYQKHVGLAQFKVFDEVYLETYFG</sequence>
<dbReference type="OrthoDB" id="1430142at2"/>
<protein>
    <submittedName>
        <fullName evidence="1">Uncharacterized protein</fullName>
    </submittedName>
</protein>
<evidence type="ECO:0000313" key="1">
    <source>
        <dbReference type="EMBL" id="RAR73771.1"/>
    </source>
</evidence>
<dbReference type="RefSeq" id="WP_112112573.1">
    <property type="nucleotide sequence ID" value="NZ_QLSZ01000003.1"/>
</dbReference>
<evidence type="ECO:0000313" key="2">
    <source>
        <dbReference type="Proteomes" id="UP000248840"/>
    </source>
</evidence>
<name>A0A328YIA2_9FLAO</name>
<dbReference type="Proteomes" id="UP000248840">
    <property type="component" value="Unassembled WGS sequence"/>
</dbReference>
<gene>
    <name evidence="1" type="ORF">CLV55_10390</name>
</gene>
<dbReference type="EMBL" id="QLSZ01000003">
    <property type="protein sequence ID" value="RAR73771.1"/>
    <property type="molecule type" value="Genomic_DNA"/>
</dbReference>
<comment type="caution">
    <text evidence="1">The sequence shown here is derived from an EMBL/GenBank/DDBJ whole genome shotgun (WGS) entry which is preliminary data.</text>
</comment>